<dbReference type="InterPro" id="IPR000742">
    <property type="entry name" value="EGF"/>
</dbReference>
<feature type="domain" description="EGF-like" evidence="3">
    <location>
        <begin position="254"/>
        <end position="292"/>
    </location>
</feature>
<feature type="domain" description="EGF-like" evidence="3">
    <location>
        <begin position="491"/>
        <end position="530"/>
    </location>
</feature>
<feature type="region of interest" description="Disordered" evidence="1">
    <location>
        <begin position="568"/>
        <end position="592"/>
    </location>
</feature>
<feature type="region of interest" description="Disordered" evidence="1">
    <location>
        <begin position="647"/>
        <end position="674"/>
    </location>
</feature>
<keyword evidence="2" id="KW-0732">Signal</keyword>
<feature type="domain" description="EGF-like" evidence="3">
    <location>
        <begin position="534"/>
        <end position="573"/>
    </location>
</feature>
<protein>
    <submittedName>
        <fullName evidence="4">Gut cell surface glycoprotein</fullName>
    </submittedName>
</protein>
<feature type="domain" description="EGF-like" evidence="3">
    <location>
        <begin position="70"/>
        <end position="104"/>
    </location>
</feature>
<evidence type="ECO:0000256" key="1">
    <source>
        <dbReference type="SAM" id="MobiDB-lite"/>
    </source>
</evidence>
<sequence>MRGLALFTAIVTLIGGCAAESSICSDFGNEFCRNAECEVVPGAEDEFMCKCPRDNMYYNAAEKKCEYKDTCKTKECSYGRCVENGPNKVRCVCEGVDSLTIFCNITGLYALDCQKRGGTAKLRTDGFLGARCDCGEWGVMNSKTRKCVPTTCLRPDLTCKDLCEKNLLEKDPRCCQGWDSKKCSAAPEAGSYCSPGTLKSQDGKCQDACRAKEASLVCKDGCKSTNRAYECRCTSGSEVAEDGITCKSISYRGGCTDEQKQTCRPSEDCRVYKGNVTCACPWRQHLVNGECIGDCVENKCHEEFMNCGVYMNRQSCYCPWTSRKPGPTVHMNQCVLNEYYYTVSFTPNITLDSDHCFWYEALVLDAIKTSIGSEVSKLEILNCTQDIKARLIVPKPLSKHVLKKLQACEHPVGDLCMLYPKLPIKKNSATEIEEENLCDSLLKRQEAAYKGQNKCVKVGNIFWFQCADGYRSVYDITKGRLRRSVCEAGISCSDNEQLECAKKGQICVYEENKANCQCPPGSNVGEVGCVARTTCDPKEIQECQDQKRECVFRDHKAECKCPEGTVDDGHGCSREPAKDPCSEEDNGKCGRKGQRCVMEKGKPVCKEMSDATTKATGTDQESCSEEESAACRSSGQRCVVENGKTACKEMSDTSTEATTTTKDKDQDPGKSSAAAISATGILVLVAAISIVAA</sequence>
<gene>
    <name evidence="4" type="primary">Ra86</name>
</gene>
<evidence type="ECO:0000259" key="3">
    <source>
        <dbReference type="SMART" id="SM00181"/>
    </source>
</evidence>
<feature type="domain" description="EGF-like" evidence="3">
    <location>
        <begin position="23"/>
        <end position="66"/>
    </location>
</feature>
<feature type="domain" description="EGF-like" evidence="3">
    <location>
        <begin position="208"/>
        <end position="247"/>
    </location>
</feature>
<dbReference type="EMBL" id="FJ850976">
    <property type="protein sequence ID" value="ADA55445.1"/>
    <property type="molecule type" value="mRNA"/>
</dbReference>
<evidence type="ECO:0000313" key="4">
    <source>
        <dbReference type="EMBL" id="ADA55445.1"/>
    </source>
</evidence>
<accession>D7F480</accession>
<dbReference type="AlphaFoldDB" id="D7F480"/>
<dbReference type="PROSITE" id="PS51257">
    <property type="entry name" value="PROKAR_LIPOPROTEIN"/>
    <property type="match status" value="1"/>
</dbReference>
<feature type="signal peptide" evidence="2">
    <location>
        <begin position="1"/>
        <end position="19"/>
    </location>
</feature>
<feature type="chain" id="PRO_5003095180" evidence="2">
    <location>
        <begin position="20"/>
        <end position="693"/>
    </location>
</feature>
<name>D7F480_RHIAP</name>
<dbReference type="SMART" id="SM00181">
    <property type="entry name" value="EGF"/>
    <property type="match status" value="6"/>
</dbReference>
<proteinExistence type="evidence at transcript level"/>
<reference evidence="4" key="1">
    <citation type="journal article" date="2011" name="Insect Mol. Biol.">
        <title>Differential transcription of two highly divergent gut-expressed Bm86 antigen gene homologues in the tick Rhipicephalus appendiculatus (Acari: Ixodida).</title>
        <authorList>
            <person name="Kamau L."/>
            <person name="Skilton R.A."/>
            <person name="Odongo D.O."/>
            <person name="Mwaura S."/>
            <person name="Githaka N."/>
            <person name="Kanduma E."/>
            <person name="Obura M."/>
            <person name="Kabiru E."/>
            <person name="Orago A."/>
            <person name="Musoke A."/>
            <person name="Bishop R.P."/>
        </authorList>
    </citation>
    <scope>NUCLEOTIDE SEQUENCE</scope>
    <source>
        <strain evidence="4">Mug92A</strain>
    </source>
</reference>
<organism evidence="4">
    <name type="scientific">Rhipicephalus appendiculatus</name>
    <name type="common">Brown ear tick</name>
    <dbReference type="NCBI Taxonomy" id="34631"/>
    <lineage>
        <taxon>Eukaryota</taxon>
        <taxon>Metazoa</taxon>
        <taxon>Ecdysozoa</taxon>
        <taxon>Arthropoda</taxon>
        <taxon>Chelicerata</taxon>
        <taxon>Arachnida</taxon>
        <taxon>Acari</taxon>
        <taxon>Parasitiformes</taxon>
        <taxon>Ixodida</taxon>
        <taxon>Ixodoidea</taxon>
        <taxon>Ixodidae</taxon>
        <taxon>Rhipicephalinae</taxon>
        <taxon>Rhipicephalus</taxon>
        <taxon>Rhipicephalus</taxon>
    </lineage>
</organism>
<evidence type="ECO:0000256" key="2">
    <source>
        <dbReference type="SAM" id="SignalP"/>
    </source>
</evidence>
<feature type="compositionally biased region" description="Basic and acidic residues" evidence="1">
    <location>
        <begin position="568"/>
        <end position="588"/>
    </location>
</feature>